<dbReference type="EMBL" id="LVVM01003824">
    <property type="protein sequence ID" value="OJA14215.1"/>
    <property type="molecule type" value="Genomic_DNA"/>
</dbReference>
<organism evidence="3 4">
    <name type="scientific">Rhizopogon vesiculosus</name>
    <dbReference type="NCBI Taxonomy" id="180088"/>
    <lineage>
        <taxon>Eukaryota</taxon>
        <taxon>Fungi</taxon>
        <taxon>Dikarya</taxon>
        <taxon>Basidiomycota</taxon>
        <taxon>Agaricomycotina</taxon>
        <taxon>Agaricomycetes</taxon>
        <taxon>Agaricomycetidae</taxon>
        <taxon>Boletales</taxon>
        <taxon>Suillineae</taxon>
        <taxon>Rhizopogonaceae</taxon>
        <taxon>Rhizopogon</taxon>
    </lineage>
</organism>
<evidence type="ECO:0000313" key="3">
    <source>
        <dbReference type="EMBL" id="OJA14215.1"/>
    </source>
</evidence>
<feature type="region of interest" description="Disordered" evidence="1">
    <location>
        <begin position="44"/>
        <end position="71"/>
    </location>
</feature>
<dbReference type="Proteomes" id="UP000183567">
    <property type="component" value="Unassembled WGS sequence"/>
</dbReference>
<name>A0A1J8Q0K8_9AGAM</name>
<keyword evidence="2" id="KW-0812">Transmembrane</keyword>
<dbReference type="OrthoDB" id="5392716at2759"/>
<keyword evidence="4" id="KW-1185">Reference proteome</keyword>
<protein>
    <submittedName>
        <fullName evidence="3">Uncharacterized protein</fullName>
    </submittedName>
</protein>
<reference evidence="3 4" key="1">
    <citation type="submission" date="2016-03" db="EMBL/GenBank/DDBJ databases">
        <title>Comparative genomics of the ectomycorrhizal sister species Rhizopogon vinicolor and Rhizopogon vesiculosus (Basidiomycota: Boletales) reveals a divergence of the mating type B locus.</title>
        <authorList>
            <person name="Mujic A.B."/>
            <person name="Kuo A."/>
            <person name="Tritt A."/>
            <person name="Lipzen A."/>
            <person name="Chen C."/>
            <person name="Johnson J."/>
            <person name="Sharma A."/>
            <person name="Barry K."/>
            <person name="Grigoriev I.V."/>
            <person name="Spatafora J.W."/>
        </authorList>
    </citation>
    <scope>NUCLEOTIDE SEQUENCE [LARGE SCALE GENOMIC DNA]</scope>
    <source>
        <strain evidence="3 4">AM-OR11-056</strain>
    </source>
</reference>
<keyword evidence="2" id="KW-0472">Membrane</keyword>
<evidence type="ECO:0000256" key="1">
    <source>
        <dbReference type="SAM" id="MobiDB-lite"/>
    </source>
</evidence>
<feature type="transmembrane region" description="Helical" evidence="2">
    <location>
        <begin position="13"/>
        <end position="35"/>
    </location>
</feature>
<dbReference type="STRING" id="180088.A0A1J8Q0K8"/>
<comment type="caution">
    <text evidence="3">The sequence shown here is derived from an EMBL/GenBank/DDBJ whole genome shotgun (WGS) entry which is preliminary data.</text>
</comment>
<evidence type="ECO:0000313" key="4">
    <source>
        <dbReference type="Proteomes" id="UP000183567"/>
    </source>
</evidence>
<gene>
    <name evidence="3" type="ORF">AZE42_11179</name>
</gene>
<feature type="non-terminal residue" evidence="3">
    <location>
        <position position="1"/>
    </location>
</feature>
<accession>A0A1J8Q0K8</accession>
<keyword evidence="2" id="KW-1133">Transmembrane helix</keyword>
<evidence type="ECO:0000256" key="2">
    <source>
        <dbReference type="SAM" id="Phobius"/>
    </source>
</evidence>
<proteinExistence type="predicted"/>
<dbReference type="AlphaFoldDB" id="A0A1J8Q0K8"/>
<sequence>DSRGLKGFNYLPVIAHVDGATCILAGASQFVVVLFQRSYVSRSMSGASTETPPKHNRNPTGRNQYKDCPPKNDNRVTELLYDYQRRDIFDKKKISQLLYDEHGIKLSESSVARRRRALGLYASGVTTRQLPETIKRQLVLTQMSKDPEKKLGPRMIKQLIARDTGIHLTRDYIRTEMMRQDPEGFASRDISVKKTNDGGSMIHTMVVLPTSIS</sequence>